<dbReference type="AlphaFoldDB" id="A0A813HSB7"/>
<evidence type="ECO:0000313" key="4">
    <source>
        <dbReference type="Proteomes" id="UP000654075"/>
    </source>
</evidence>
<feature type="coiled-coil region" evidence="1">
    <location>
        <begin position="32"/>
        <end position="59"/>
    </location>
</feature>
<feature type="non-terminal residue" evidence="3">
    <location>
        <position position="1"/>
    </location>
</feature>
<organism evidence="3 4">
    <name type="scientific">Polarella glacialis</name>
    <name type="common">Dinoflagellate</name>
    <dbReference type="NCBI Taxonomy" id="89957"/>
    <lineage>
        <taxon>Eukaryota</taxon>
        <taxon>Sar</taxon>
        <taxon>Alveolata</taxon>
        <taxon>Dinophyceae</taxon>
        <taxon>Suessiales</taxon>
        <taxon>Suessiaceae</taxon>
        <taxon>Polarella</taxon>
    </lineage>
</organism>
<feature type="non-terminal residue" evidence="3">
    <location>
        <position position="101"/>
    </location>
</feature>
<sequence length="101" mass="11182">SVLSSSSSSSHVLQETLQDRVGEIEQVLGRCSEKQVQTMDAIESRLEQLEGRIGSSERLTIPGLEEVQARMSTCASAQASFESHLGSLRRRFDEFEPLAEQ</sequence>
<comment type="caution">
    <text evidence="3">The sequence shown here is derived from an EMBL/GenBank/DDBJ whole genome shotgun (WGS) entry which is preliminary data.</text>
</comment>
<dbReference type="EMBL" id="CAJNNV010007060">
    <property type="protein sequence ID" value="CAE8594428.1"/>
    <property type="molecule type" value="Genomic_DNA"/>
</dbReference>
<reference evidence="3" key="1">
    <citation type="submission" date="2021-02" db="EMBL/GenBank/DDBJ databases">
        <authorList>
            <person name="Dougan E. K."/>
            <person name="Rhodes N."/>
            <person name="Thang M."/>
            <person name="Chan C."/>
        </authorList>
    </citation>
    <scope>NUCLEOTIDE SEQUENCE</scope>
</reference>
<proteinExistence type="predicted"/>
<dbReference type="Proteomes" id="UP000654075">
    <property type="component" value="Unassembled WGS sequence"/>
</dbReference>
<evidence type="ECO:0000313" key="3">
    <source>
        <dbReference type="EMBL" id="CAE8640398.1"/>
    </source>
</evidence>
<accession>A0A813HSB7</accession>
<dbReference type="EMBL" id="CAJNNV010032579">
    <property type="protein sequence ID" value="CAE8640398.1"/>
    <property type="molecule type" value="Genomic_DNA"/>
</dbReference>
<name>A0A813HSB7_POLGL</name>
<keyword evidence="4" id="KW-1185">Reference proteome</keyword>
<keyword evidence="1" id="KW-0175">Coiled coil</keyword>
<evidence type="ECO:0000256" key="1">
    <source>
        <dbReference type="SAM" id="Coils"/>
    </source>
</evidence>
<evidence type="ECO:0000313" key="2">
    <source>
        <dbReference type="EMBL" id="CAE8594428.1"/>
    </source>
</evidence>
<gene>
    <name evidence="2" type="ORF">PGLA1383_LOCUS12975</name>
    <name evidence="3" type="ORF">PGLA1383_LOCUS55273</name>
</gene>
<protein>
    <submittedName>
        <fullName evidence="3">Uncharacterized protein</fullName>
    </submittedName>
</protein>